<gene>
    <name evidence="2" type="ORF">GBAR_LOCUS20137</name>
</gene>
<dbReference type="AlphaFoldDB" id="A0AA35SV09"/>
<dbReference type="EMBL" id="CASHTH010002830">
    <property type="protein sequence ID" value="CAI8035887.1"/>
    <property type="molecule type" value="Genomic_DNA"/>
</dbReference>
<protein>
    <submittedName>
        <fullName evidence="2">Uncharacterized protein</fullName>
    </submittedName>
</protein>
<keyword evidence="1" id="KW-1133">Transmembrane helix</keyword>
<dbReference type="Proteomes" id="UP001174909">
    <property type="component" value="Unassembled WGS sequence"/>
</dbReference>
<evidence type="ECO:0000256" key="1">
    <source>
        <dbReference type="SAM" id="Phobius"/>
    </source>
</evidence>
<comment type="caution">
    <text evidence="2">The sequence shown here is derived from an EMBL/GenBank/DDBJ whole genome shotgun (WGS) entry which is preliminary data.</text>
</comment>
<keyword evidence="1" id="KW-0472">Membrane</keyword>
<feature type="non-terminal residue" evidence="2">
    <location>
        <position position="1"/>
    </location>
</feature>
<name>A0AA35SV09_GEOBA</name>
<keyword evidence="3" id="KW-1185">Reference proteome</keyword>
<organism evidence="2 3">
    <name type="scientific">Geodia barretti</name>
    <name type="common">Barrett's horny sponge</name>
    <dbReference type="NCBI Taxonomy" id="519541"/>
    <lineage>
        <taxon>Eukaryota</taxon>
        <taxon>Metazoa</taxon>
        <taxon>Porifera</taxon>
        <taxon>Demospongiae</taxon>
        <taxon>Heteroscleromorpha</taxon>
        <taxon>Tetractinellida</taxon>
        <taxon>Astrophorina</taxon>
        <taxon>Geodiidae</taxon>
        <taxon>Geodia</taxon>
    </lineage>
</organism>
<evidence type="ECO:0000313" key="2">
    <source>
        <dbReference type="EMBL" id="CAI8035887.1"/>
    </source>
</evidence>
<feature type="transmembrane region" description="Helical" evidence="1">
    <location>
        <begin position="83"/>
        <end position="101"/>
    </location>
</feature>
<evidence type="ECO:0000313" key="3">
    <source>
        <dbReference type="Proteomes" id="UP001174909"/>
    </source>
</evidence>
<accession>A0AA35SV09</accession>
<proteinExistence type="predicted"/>
<reference evidence="2" key="1">
    <citation type="submission" date="2023-03" db="EMBL/GenBank/DDBJ databases">
        <authorList>
            <person name="Steffen K."/>
            <person name="Cardenas P."/>
        </authorList>
    </citation>
    <scope>NUCLEOTIDE SEQUENCE</scope>
</reference>
<sequence length="106" mass="11666">MPQESVSVDSGYTAAVMATRHIINNTNRRYSEMPSNASQLDQVMCGPYNRRGFLCGECKEGYGAGAFGLKCANCSSPWSGYAIYLYLLLEFVTTTLIFIWIGNVSS</sequence>
<keyword evidence="1" id="KW-0812">Transmembrane</keyword>